<reference evidence="2" key="1">
    <citation type="journal article" date="2014" name="Front. Microbiol.">
        <title>High frequency of phylogenetically diverse reductive dehalogenase-homologous genes in deep subseafloor sedimentary metagenomes.</title>
        <authorList>
            <person name="Kawai M."/>
            <person name="Futagami T."/>
            <person name="Toyoda A."/>
            <person name="Takaki Y."/>
            <person name="Nishi S."/>
            <person name="Hori S."/>
            <person name="Arai W."/>
            <person name="Tsubouchi T."/>
            <person name="Morono Y."/>
            <person name="Uchiyama I."/>
            <person name="Ito T."/>
            <person name="Fujiyama A."/>
            <person name="Inagaki F."/>
            <person name="Takami H."/>
        </authorList>
    </citation>
    <scope>NUCLEOTIDE SEQUENCE</scope>
    <source>
        <strain evidence="2">Expedition CK06-06</strain>
    </source>
</reference>
<dbReference type="GO" id="GO:0005524">
    <property type="term" value="F:ATP binding"/>
    <property type="evidence" value="ECO:0007669"/>
    <property type="project" value="InterPro"/>
</dbReference>
<dbReference type="SUPFAM" id="SSF52540">
    <property type="entry name" value="P-loop containing nucleoside triphosphate hydrolases"/>
    <property type="match status" value="1"/>
</dbReference>
<feature type="domain" description="ATPase" evidence="1">
    <location>
        <begin position="16"/>
        <end position="251"/>
    </location>
</feature>
<organism evidence="2">
    <name type="scientific">marine sediment metagenome</name>
    <dbReference type="NCBI Taxonomy" id="412755"/>
    <lineage>
        <taxon>unclassified sequences</taxon>
        <taxon>metagenomes</taxon>
        <taxon>ecological metagenomes</taxon>
    </lineage>
</organism>
<comment type="caution">
    <text evidence="2">The sequence shown here is derived from an EMBL/GenBank/DDBJ whole genome shotgun (WGS) entry which is preliminary data.</text>
</comment>
<evidence type="ECO:0000259" key="1">
    <source>
        <dbReference type="Pfam" id="PF01637"/>
    </source>
</evidence>
<accession>X1K258</accession>
<dbReference type="InterPro" id="IPR027417">
    <property type="entry name" value="P-loop_NTPase"/>
</dbReference>
<evidence type="ECO:0000313" key="2">
    <source>
        <dbReference type="EMBL" id="GAI01072.1"/>
    </source>
</evidence>
<dbReference type="EMBL" id="BARV01001881">
    <property type="protein sequence ID" value="GAI01072.1"/>
    <property type="molecule type" value="Genomic_DNA"/>
</dbReference>
<name>X1K258_9ZZZZ</name>
<dbReference type="PANTHER" id="PTHR34301:SF8">
    <property type="entry name" value="ATPASE DOMAIN-CONTAINING PROTEIN"/>
    <property type="match status" value="1"/>
</dbReference>
<dbReference type="Gene3D" id="3.40.50.300">
    <property type="entry name" value="P-loop containing nucleotide triphosphate hydrolases"/>
    <property type="match status" value="1"/>
</dbReference>
<protein>
    <recommendedName>
        <fullName evidence="1">ATPase domain-containing protein</fullName>
    </recommendedName>
</protein>
<dbReference type="InterPro" id="IPR011579">
    <property type="entry name" value="ATPase_dom"/>
</dbReference>
<dbReference type="Pfam" id="PF01637">
    <property type="entry name" value="ATPase_2"/>
    <property type="match status" value="1"/>
</dbReference>
<dbReference type="AlphaFoldDB" id="X1K258"/>
<dbReference type="PANTHER" id="PTHR34301">
    <property type="entry name" value="DNA-BINDING PROTEIN-RELATED"/>
    <property type="match status" value="1"/>
</dbReference>
<sequence length="378" mass="44004">MINPFQFGGPIGEDAFCNRKKELRELRRIIENGAKVFIYSERLLGKTSLIKLVLKKLPIRDYKTIYVDLLATDDELSFMKVTAKAITDVLDTPLEKTIRLAQKYFSNLKPYASVDDEGKPVIKFEVTKSHIEGPDLDKVLNAVARVSKMVKKKVVVVFDEFQQITEYDSDLTERKLRTIVQHHRNVPYVFLGSRKHTIQRMFLDRSRPLYRIAIHFPLSPIADAEWLPFIRERFSNAKKKMSDAHILQLCRLTQSHPFYTQHLCHAIWELCEPGASVTDTIIKDAIQLLLWRENIGYFSRWEALTKNQQRFLRGLANETNLAKPFKSGFITKYNLGSTSSVQRVVQILVKKDIIDRENGVFIILDRFFRLWIQKTQTV</sequence>
<gene>
    <name evidence="2" type="ORF">S06H3_05150</name>
</gene>
<proteinExistence type="predicted"/>